<evidence type="ECO:0000256" key="4">
    <source>
        <dbReference type="ARBA" id="ARBA00022737"/>
    </source>
</evidence>
<name>A0A6A4XZX2_9STRA</name>
<dbReference type="PANTHER" id="PTHR24223">
    <property type="entry name" value="ATP-BINDING CASSETTE SUB-FAMILY C"/>
    <property type="match status" value="1"/>
</dbReference>
<feature type="domain" description="ABC transporter" evidence="10">
    <location>
        <begin position="475"/>
        <end position="674"/>
    </location>
</feature>
<dbReference type="GO" id="GO:0016887">
    <property type="term" value="F:ATP hydrolysis activity"/>
    <property type="evidence" value="ECO:0007669"/>
    <property type="project" value="InterPro"/>
</dbReference>
<dbReference type="GO" id="GO:0005774">
    <property type="term" value="C:vacuolar membrane"/>
    <property type="evidence" value="ECO:0007669"/>
    <property type="project" value="UniProtKB-SubCell"/>
</dbReference>
<dbReference type="CDD" id="cd03244">
    <property type="entry name" value="ABCC_MRP_domain2"/>
    <property type="match status" value="1"/>
</dbReference>
<feature type="non-terminal residue" evidence="12">
    <location>
        <position position="675"/>
    </location>
</feature>
<dbReference type="InterPro" id="IPR027417">
    <property type="entry name" value="P-loop_NTPase"/>
</dbReference>
<evidence type="ECO:0000256" key="6">
    <source>
        <dbReference type="ARBA" id="ARBA00022840"/>
    </source>
</evidence>
<feature type="transmembrane region" description="Helical" evidence="9">
    <location>
        <begin position="274"/>
        <end position="307"/>
    </location>
</feature>
<keyword evidence="8 9" id="KW-0472">Membrane</keyword>
<dbReference type="EMBL" id="VJMH01006711">
    <property type="protein sequence ID" value="KAF0688674.1"/>
    <property type="molecule type" value="Genomic_DNA"/>
</dbReference>
<evidence type="ECO:0000256" key="5">
    <source>
        <dbReference type="ARBA" id="ARBA00022741"/>
    </source>
</evidence>
<keyword evidence="2" id="KW-0813">Transport</keyword>
<evidence type="ECO:0000313" key="12">
    <source>
        <dbReference type="EMBL" id="KAF0688674.1"/>
    </source>
</evidence>
<keyword evidence="5" id="KW-0547">Nucleotide-binding</keyword>
<dbReference type="PROSITE" id="PS00211">
    <property type="entry name" value="ABC_TRANSPORTER_1"/>
    <property type="match status" value="1"/>
</dbReference>
<reference evidence="12" key="1">
    <citation type="submission" date="2019-06" db="EMBL/GenBank/DDBJ databases">
        <title>Genomics analysis of Aphanomyces spp. identifies a new class of oomycete effector associated with host adaptation.</title>
        <authorList>
            <person name="Gaulin E."/>
        </authorList>
    </citation>
    <scope>NUCLEOTIDE SEQUENCE</scope>
    <source>
        <strain evidence="12">CBS 578.67</strain>
    </source>
</reference>
<keyword evidence="6" id="KW-0067">ATP-binding</keyword>
<dbReference type="CDD" id="cd18580">
    <property type="entry name" value="ABC_6TM_ABCC_D2"/>
    <property type="match status" value="1"/>
</dbReference>
<evidence type="ECO:0000256" key="8">
    <source>
        <dbReference type="ARBA" id="ARBA00023136"/>
    </source>
</evidence>
<evidence type="ECO:0000256" key="1">
    <source>
        <dbReference type="ARBA" id="ARBA00004128"/>
    </source>
</evidence>
<gene>
    <name evidence="12" type="ORF">As57867_019657</name>
</gene>
<dbReference type="InterPro" id="IPR050173">
    <property type="entry name" value="ABC_transporter_C-like"/>
</dbReference>
<dbReference type="Gene3D" id="1.20.1560.10">
    <property type="entry name" value="ABC transporter type 1, transmembrane domain"/>
    <property type="match status" value="1"/>
</dbReference>
<dbReference type="SUPFAM" id="SSF52540">
    <property type="entry name" value="P-loop containing nucleoside triphosphate hydrolases"/>
    <property type="match status" value="1"/>
</dbReference>
<dbReference type="Gene3D" id="3.40.50.300">
    <property type="entry name" value="P-loop containing nucleotide triphosphate hydrolases"/>
    <property type="match status" value="1"/>
</dbReference>
<dbReference type="PROSITE" id="PS50893">
    <property type="entry name" value="ABC_TRANSPORTER_2"/>
    <property type="match status" value="1"/>
</dbReference>
<dbReference type="GO" id="GO:0140359">
    <property type="term" value="F:ABC-type transporter activity"/>
    <property type="evidence" value="ECO:0007669"/>
    <property type="project" value="InterPro"/>
</dbReference>
<keyword evidence="4" id="KW-0677">Repeat</keyword>
<feature type="transmembrane region" description="Helical" evidence="9">
    <location>
        <begin position="382"/>
        <end position="403"/>
    </location>
</feature>
<proteinExistence type="predicted"/>
<evidence type="ECO:0000259" key="10">
    <source>
        <dbReference type="PROSITE" id="PS50893"/>
    </source>
</evidence>
<feature type="domain" description="ABC transmembrane type-1" evidence="11">
    <location>
        <begin position="154"/>
        <end position="439"/>
    </location>
</feature>
<comment type="caution">
    <text evidence="12">The sequence shown here is derived from an EMBL/GenBank/DDBJ whole genome shotgun (WGS) entry which is preliminary data.</text>
</comment>
<dbReference type="InterPro" id="IPR017871">
    <property type="entry name" value="ABC_transporter-like_CS"/>
</dbReference>
<dbReference type="Pfam" id="PF00005">
    <property type="entry name" value="ABC_tran"/>
    <property type="match status" value="1"/>
</dbReference>
<evidence type="ECO:0000256" key="3">
    <source>
        <dbReference type="ARBA" id="ARBA00022692"/>
    </source>
</evidence>
<dbReference type="PANTHER" id="PTHR24223:SF443">
    <property type="entry name" value="MULTIDRUG-RESISTANCE LIKE PROTEIN 1, ISOFORM I"/>
    <property type="match status" value="1"/>
</dbReference>
<evidence type="ECO:0000256" key="7">
    <source>
        <dbReference type="ARBA" id="ARBA00022989"/>
    </source>
</evidence>
<dbReference type="GO" id="GO:0005524">
    <property type="term" value="F:ATP binding"/>
    <property type="evidence" value="ECO:0007669"/>
    <property type="project" value="UniProtKB-KW"/>
</dbReference>
<evidence type="ECO:0000256" key="2">
    <source>
        <dbReference type="ARBA" id="ARBA00022448"/>
    </source>
</evidence>
<dbReference type="SUPFAM" id="SSF90123">
    <property type="entry name" value="ABC transporter transmembrane region"/>
    <property type="match status" value="1"/>
</dbReference>
<dbReference type="PROSITE" id="PS50929">
    <property type="entry name" value="ABC_TM1F"/>
    <property type="match status" value="1"/>
</dbReference>
<evidence type="ECO:0000256" key="9">
    <source>
        <dbReference type="SAM" id="Phobius"/>
    </source>
</evidence>
<feature type="non-terminal residue" evidence="12">
    <location>
        <position position="1"/>
    </location>
</feature>
<dbReference type="FunFam" id="3.40.50.300:FF:000163">
    <property type="entry name" value="Multidrug resistance-associated protein member 4"/>
    <property type="match status" value="1"/>
</dbReference>
<dbReference type="InterPro" id="IPR011527">
    <property type="entry name" value="ABC1_TM_dom"/>
</dbReference>
<dbReference type="InterPro" id="IPR036640">
    <property type="entry name" value="ABC1_TM_sf"/>
</dbReference>
<protein>
    <recommendedName>
        <fullName evidence="13">ABC transmembrane type-1 domain-containing protein</fullName>
    </recommendedName>
</protein>
<evidence type="ECO:0008006" key="13">
    <source>
        <dbReference type="Google" id="ProtNLM"/>
    </source>
</evidence>
<keyword evidence="7 9" id="KW-1133">Transmembrane helix</keyword>
<dbReference type="Pfam" id="PF00664">
    <property type="entry name" value="ABC_membrane"/>
    <property type="match status" value="1"/>
</dbReference>
<dbReference type="SMART" id="SM00382">
    <property type="entry name" value="AAA"/>
    <property type="match status" value="1"/>
</dbReference>
<dbReference type="InterPro" id="IPR003439">
    <property type="entry name" value="ABC_transporter-like_ATP-bd"/>
</dbReference>
<feature type="transmembrane region" description="Helical" evidence="9">
    <location>
        <begin position="197"/>
        <end position="217"/>
    </location>
</feature>
<dbReference type="FunFam" id="1.20.1560.10:FF:000063">
    <property type="entry name" value="Multidrug resistance protein ABC transporter"/>
    <property type="match status" value="1"/>
</dbReference>
<keyword evidence="3 9" id="KW-0812">Transmembrane</keyword>
<organism evidence="12">
    <name type="scientific">Aphanomyces stellatus</name>
    <dbReference type="NCBI Taxonomy" id="120398"/>
    <lineage>
        <taxon>Eukaryota</taxon>
        <taxon>Sar</taxon>
        <taxon>Stramenopiles</taxon>
        <taxon>Oomycota</taxon>
        <taxon>Saprolegniomycetes</taxon>
        <taxon>Saprolegniales</taxon>
        <taxon>Verrucalvaceae</taxon>
        <taxon>Aphanomyces</taxon>
    </lineage>
</organism>
<accession>A0A6A4XZX2</accession>
<dbReference type="InterPro" id="IPR003593">
    <property type="entry name" value="AAA+_ATPase"/>
</dbReference>
<sequence length="675" mass="75275">LLGLLRHKTILLVTHSPEIIGSQFVDRVIEIKEGQIVETLHESKKEDHDVLVPPLKARSFHEVDNEDDLPIEGDIPSATLHYEDSLVSPSIKSPFGAHLEEHLFTPIDESLQKTYSEEDTSGKLVVVEEREAGRVSSEVFMAYFNAVGGWPVVLTLLVVQCTWQGLQVASDLWLSAWTSTGSKLTPEEFHANAQYNISIYAILAVGSSVMVVFRSLTISCASLRASKKLFNDLAKSLLRAPMRFFDVNPLGRILNRFSGDINQVDGRIPGSMSYFMATLFMLLFSLGTTIFVIKSMGLILLPLMWIYYKVGSMFVQPARELERLSKTTSSPMFNHISESIDGAILVRAFGPNQVRRFERTHYAKVDRNNEVHMSYDFASQWFTFRVQVVSAAMLFIISVSLIWMHNSITAGLIGLVLNYSLQITSNLEGIVWVWSGLETAMVAPERVAEYTNVDQEASRVIPGAASSEWPQDGSISFKNVSFRYKTKDPLVLKDISFDVKSGEKIGIVGRTGAGKSSLTMALFRINEIASGTVEIAGVNTATVGVKTLRESMAIIPQNPILFKGTLRSYLDPLDQYSDAQLWDVLKKVRLTDRIASETDKLASIVEENGENYSVGERQMLCMARALLRQAKIVIMDEATAAMDHETDQNLQRVIREEFATSTVLTIAHRLDTVLD</sequence>
<dbReference type="OrthoDB" id="73960at2759"/>
<comment type="subcellular location">
    <subcellularLocation>
        <location evidence="1">Vacuole membrane</location>
        <topology evidence="1">Multi-pass membrane protein</topology>
    </subcellularLocation>
</comment>
<evidence type="ECO:0000259" key="11">
    <source>
        <dbReference type="PROSITE" id="PS50929"/>
    </source>
</evidence>
<dbReference type="AlphaFoldDB" id="A0A6A4XZX2"/>
<dbReference type="InterPro" id="IPR044726">
    <property type="entry name" value="ABCC_6TM_D2"/>
</dbReference>
<feature type="transmembrane region" description="Helical" evidence="9">
    <location>
        <begin position="140"/>
        <end position="166"/>
    </location>
</feature>